<keyword evidence="4" id="KW-1185">Reference proteome</keyword>
<proteinExistence type="predicted"/>
<feature type="transmembrane region" description="Helical" evidence="2">
    <location>
        <begin position="121"/>
        <end position="145"/>
    </location>
</feature>
<dbReference type="AlphaFoldDB" id="A0A9P5YI83"/>
<feature type="region of interest" description="Disordered" evidence="1">
    <location>
        <begin position="180"/>
        <end position="199"/>
    </location>
</feature>
<gene>
    <name evidence="3" type="ORF">BDZ94DRAFT_1327742</name>
</gene>
<feature type="transmembrane region" description="Helical" evidence="2">
    <location>
        <begin position="85"/>
        <end position="109"/>
    </location>
</feature>
<name>A0A9P5YI83_9AGAR</name>
<reference evidence="3" key="1">
    <citation type="submission" date="2020-11" db="EMBL/GenBank/DDBJ databases">
        <authorList>
            <consortium name="DOE Joint Genome Institute"/>
            <person name="Ahrendt S."/>
            <person name="Riley R."/>
            <person name="Andreopoulos W."/>
            <person name="Labutti K."/>
            <person name="Pangilinan J."/>
            <person name="Ruiz-Duenas F.J."/>
            <person name="Barrasa J.M."/>
            <person name="Sanchez-Garcia M."/>
            <person name="Camarero S."/>
            <person name="Miyauchi S."/>
            <person name="Serrano A."/>
            <person name="Linde D."/>
            <person name="Babiker R."/>
            <person name="Drula E."/>
            <person name="Ayuso-Fernandez I."/>
            <person name="Pacheco R."/>
            <person name="Padilla G."/>
            <person name="Ferreira P."/>
            <person name="Barriuso J."/>
            <person name="Kellner H."/>
            <person name="Castanera R."/>
            <person name="Alfaro M."/>
            <person name="Ramirez L."/>
            <person name="Pisabarro A.G."/>
            <person name="Kuo A."/>
            <person name="Tritt A."/>
            <person name="Lipzen A."/>
            <person name="He G."/>
            <person name="Yan M."/>
            <person name="Ng V."/>
            <person name="Cullen D."/>
            <person name="Martin F."/>
            <person name="Rosso M.-N."/>
            <person name="Henrissat B."/>
            <person name="Hibbett D."/>
            <person name="Martinez A.T."/>
            <person name="Grigoriev I.V."/>
        </authorList>
    </citation>
    <scope>NUCLEOTIDE SEQUENCE</scope>
    <source>
        <strain evidence="3">CBS 247.69</strain>
    </source>
</reference>
<evidence type="ECO:0000256" key="2">
    <source>
        <dbReference type="SAM" id="Phobius"/>
    </source>
</evidence>
<evidence type="ECO:0000313" key="3">
    <source>
        <dbReference type="EMBL" id="KAF9469482.1"/>
    </source>
</evidence>
<accession>A0A9P5YI83</accession>
<dbReference type="OrthoDB" id="3259206at2759"/>
<dbReference type="Proteomes" id="UP000807353">
    <property type="component" value="Unassembled WGS sequence"/>
</dbReference>
<organism evidence="3 4">
    <name type="scientific">Collybia nuda</name>
    <dbReference type="NCBI Taxonomy" id="64659"/>
    <lineage>
        <taxon>Eukaryota</taxon>
        <taxon>Fungi</taxon>
        <taxon>Dikarya</taxon>
        <taxon>Basidiomycota</taxon>
        <taxon>Agaricomycotina</taxon>
        <taxon>Agaricomycetes</taxon>
        <taxon>Agaricomycetidae</taxon>
        <taxon>Agaricales</taxon>
        <taxon>Tricholomatineae</taxon>
        <taxon>Clitocybaceae</taxon>
        <taxon>Collybia</taxon>
    </lineage>
</organism>
<dbReference type="EMBL" id="MU150229">
    <property type="protein sequence ID" value="KAF9469482.1"/>
    <property type="molecule type" value="Genomic_DNA"/>
</dbReference>
<feature type="transmembrane region" description="Helical" evidence="2">
    <location>
        <begin position="41"/>
        <end position="64"/>
    </location>
</feature>
<sequence length="199" mass="22272">MTEWIDDISVIPRILAGQYHQLRAITDHRQLCYSSIGDGDFFYRLGLSLGTNFTATTFISYVYWLHRRDMAAGLGNHQLTQAERVLALLVESGIAFCILQVGNFIYVFFMDSFPSDTPGSYIGMIFHASYFGLSAMYPTVVIVLVNTHRTLDTMRSLDASLRISGGAERSQIATLHFASPERTDSPSGLHHANNVKEQK</sequence>
<evidence type="ECO:0000313" key="4">
    <source>
        <dbReference type="Proteomes" id="UP000807353"/>
    </source>
</evidence>
<comment type="caution">
    <text evidence="3">The sequence shown here is derived from an EMBL/GenBank/DDBJ whole genome shotgun (WGS) entry which is preliminary data.</text>
</comment>
<evidence type="ECO:0000256" key="1">
    <source>
        <dbReference type="SAM" id="MobiDB-lite"/>
    </source>
</evidence>
<keyword evidence="2" id="KW-0472">Membrane</keyword>
<keyword evidence="2" id="KW-1133">Transmembrane helix</keyword>
<protein>
    <submittedName>
        <fullName evidence="3">Uncharacterized protein</fullName>
    </submittedName>
</protein>
<keyword evidence="2" id="KW-0812">Transmembrane</keyword>